<proteinExistence type="predicted"/>
<dbReference type="PANTHER" id="PTHR32108:SF9">
    <property type="entry name" value="REVERSE TRANSCRIPTASE RNASE H-LIKE DOMAIN-CONTAINING PROTEIN"/>
    <property type="match status" value="1"/>
</dbReference>
<evidence type="ECO:0000313" key="1">
    <source>
        <dbReference type="EMBL" id="RDX68151.1"/>
    </source>
</evidence>
<name>A0A371EQ10_MUCPR</name>
<dbReference type="AlphaFoldDB" id="A0A371EQ10"/>
<reference evidence="1" key="1">
    <citation type="submission" date="2018-05" db="EMBL/GenBank/DDBJ databases">
        <title>Draft genome of Mucuna pruriens seed.</title>
        <authorList>
            <person name="Nnadi N.E."/>
            <person name="Vos R."/>
            <person name="Hasami M.H."/>
            <person name="Devisetty U.K."/>
            <person name="Aguiy J.C."/>
        </authorList>
    </citation>
    <scope>NUCLEOTIDE SEQUENCE [LARGE SCALE GENOMIC DNA]</scope>
    <source>
        <strain evidence="1">JCA_2017</strain>
    </source>
</reference>
<dbReference type="Proteomes" id="UP000257109">
    <property type="component" value="Unassembled WGS sequence"/>
</dbReference>
<organism evidence="1 2">
    <name type="scientific">Mucuna pruriens</name>
    <name type="common">Velvet bean</name>
    <name type="synonym">Dolichos pruriens</name>
    <dbReference type="NCBI Taxonomy" id="157652"/>
    <lineage>
        <taxon>Eukaryota</taxon>
        <taxon>Viridiplantae</taxon>
        <taxon>Streptophyta</taxon>
        <taxon>Embryophyta</taxon>
        <taxon>Tracheophyta</taxon>
        <taxon>Spermatophyta</taxon>
        <taxon>Magnoliopsida</taxon>
        <taxon>eudicotyledons</taxon>
        <taxon>Gunneridae</taxon>
        <taxon>Pentapetalae</taxon>
        <taxon>rosids</taxon>
        <taxon>fabids</taxon>
        <taxon>Fabales</taxon>
        <taxon>Fabaceae</taxon>
        <taxon>Papilionoideae</taxon>
        <taxon>50 kb inversion clade</taxon>
        <taxon>NPAAA clade</taxon>
        <taxon>indigoferoid/millettioid clade</taxon>
        <taxon>Phaseoleae</taxon>
        <taxon>Mucuna</taxon>
    </lineage>
</organism>
<gene>
    <name evidence="1" type="ORF">CR513_52880</name>
</gene>
<evidence type="ECO:0000313" key="2">
    <source>
        <dbReference type="Proteomes" id="UP000257109"/>
    </source>
</evidence>
<keyword evidence="2" id="KW-1185">Reference proteome</keyword>
<accession>A0A371EQ10</accession>
<dbReference type="EMBL" id="QJKJ01012663">
    <property type="protein sequence ID" value="RDX68151.1"/>
    <property type="molecule type" value="Genomic_DNA"/>
</dbReference>
<protein>
    <submittedName>
        <fullName evidence="1">Uncharacterized protein</fullName>
    </submittedName>
</protein>
<feature type="non-terminal residue" evidence="1">
    <location>
        <position position="1"/>
    </location>
</feature>
<sequence length="83" mass="9643">MRGLPPTQGRHNKAREEQKLIEVVPMKPLEPLYPRSYDPNARCDYHGGAIRHATERCWSLKYKVYDLLDDELLGFEDKGPQCT</sequence>
<comment type="caution">
    <text evidence="1">The sequence shown here is derived from an EMBL/GenBank/DDBJ whole genome shotgun (WGS) entry which is preliminary data.</text>
</comment>
<dbReference type="PANTHER" id="PTHR32108">
    <property type="entry name" value="DNA-DIRECTED RNA POLYMERASE SUBUNIT ALPHA"/>
    <property type="match status" value="1"/>
</dbReference>